<evidence type="ECO:0000256" key="5">
    <source>
        <dbReference type="ARBA" id="ARBA00022801"/>
    </source>
</evidence>
<dbReference type="EMBL" id="MFNE01000033">
    <property type="protein sequence ID" value="OGG94824.1"/>
    <property type="molecule type" value="Genomic_DNA"/>
</dbReference>
<accession>A0A1F6G9P9</accession>
<dbReference type="Proteomes" id="UP000178449">
    <property type="component" value="Unassembled WGS sequence"/>
</dbReference>
<evidence type="ECO:0000256" key="3">
    <source>
        <dbReference type="ARBA" id="ARBA00007275"/>
    </source>
</evidence>
<evidence type="ECO:0000256" key="7">
    <source>
        <dbReference type="ARBA" id="ARBA00032272"/>
    </source>
</evidence>
<evidence type="ECO:0000256" key="4">
    <source>
        <dbReference type="ARBA" id="ARBA00016377"/>
    </source>
</evidence>
<dbReference type="STRING" id="1817772.A2527_12810"/>
<comment type="catalytic activity">
    <reaction evidence="1">
        <text>GDP-alpha-D-mannose + H2O = alpha-D-mannose 1-phosphate + GMP + 2 H(+)</text>
        <dbReference type="Rhea" id="RHEA:27978"/>
        <dbReference type="ChEBI" id="CHEBI:15377"/>
        <dbReference type="ChEBI" id="CHEBI:15378"/>
        <dbReference type="ChEBI" id="CHEBI:57527"/>
        <dbReference type="ChEBI" id="CHEBI:58115"/>
        <dbReference type="ChEBI" id="CHEBI:58409"/>
    </reaction>
</comment>
<dbReference type="PANTHER" id="PTHR11839">
    <property type="entry name" value="UDP/ADP-SUGAR PYROPHOSPHATASE"/>
    <property type="match status" value="1"/>
</dbReference>
<dbReference type="Gene3D" id="3.90.79.10">
    <property type="entry name" value="Nucleoside Triphosphate Pyrophosphohydrolase"/>
    <property type="match status" value="1"/>
</dbReference>
<comment type="cofactor">
    <cofactor evidence="2">
        <name>Mg(2+)</name>
        <dbReference type="ChEBI" id="CHEBI:18420"/>
    </cofactor>
</comment>
<feature type="domain" description="Nudix hydrolase" evidence="8">
    <location>
        <begin position="37"/>
        <end position="162"/>
    </location>
</feature>
<evidence type="ECO:0000256" key="1">
    <source>
        <dbReference type="ARBA" id="ARBA00000847"/>
    </source>
</evidence>
<dbReference type="SUPFAM" id="SSF55811">
    <property type="entry name" value="Nudix"/>
    <property type="match status" value="1"/>
</dbReference>
<comment type="similarity">
    <text evidence="3">Belongs to the Nudix hydrolase family. NudK subfamily.</text>
</comment>
<dbReference type="GO" id="GO:0016787">
    <property type="term" value="F:hydrolase activity"/>
    <property type="evidence" value="ECO:0007669"/>
    <property type="project" value="UniProtKB-KW"/>
</dbReference>
<dbReference type="InterPro" id="IPR000086">
    <property type="entry name" value="NUDIX_hydrolase_dom"/>
</dbReference>
<dbReference type="AlphaFoldDB" id="A0A1F6G9P9"/>
<dbReference type="InterPro" id="IPR015797">
    <property type="entry name" value="NUDIX_hydrolase-like_dom_sf"/>
</dbReference>
<evidence type="ECO:0000259" key="8">
    <source>
        <dbReference type="PROSITE" id="PS51462"/>
    </source>
</evidence>
<dbReference type="PROSITE" id="PS51462">
    <property type="entry name" value="NUDIX"/>
    <property type="match status" value="1"/>
</dbReference>
<protein>
    <recommendedName>
        <fullName evidence="4">GDP-mannose pyrophosphatase</fullName>
    </recommendedName>
    <alternativeName>
        <fullName evidence="6">GDP-mannose hydrolase</fullName>
    </alternativeName>
    <alternativeName>
        <fullName evidence="7">GDPMK</fullName>
    </alternativeName>
</protein>
<dbReference type="CDD" id="cd03424">
    <property type="entry name" value="NUDIX_ADPRase_Nudt5_UGPPase_Nudt14"/>
    <property type="match status" value="1"/>
</dbReference>
<evidence type="ECO:0000256" key="6">
    <source>
        <dbReference type="ARBA" id="ARBA00032162"/>
    </source>
</evidence>
<evidence type="ECO:0000313" key="9">
    <source>
        <dbReference type="EMBL" id="OGG94824.1"/>
    </source>
</evidence>
<proteinExistence type="inferred from homology"/>
<reference evidence="9 10" key="1">
    <citation type="journal article" date="2016" name="Nat. Commun.">
        <title>Thousands of microbial genomes shed light on interconnected biogeochemical processes in an aquifer system.</title>
        <authorList>
            <person name="Anantharaman K."/>
            <person name="Brown C.T."/>
            <person name="Hug L.A."/>
            <person name="Sharon I."/>
            <person name="Castelle C.J."/>
            <person name="Probst A.J."/>
            <person name="Thomas B.C."/>
            <person name="Singh A."/>
            <person name="Wilkins M.J."/>
            <person name="Karaoz U."/>
            <person name="Brodie E.L."/>
            <person name="Williams K.H."/>
            <person name="Hubbard S.S."/>
            <person name="Banfield J.F."/>
        </authorList>
    </citation>
    <scope>NUCLEOTIDE SEQUENCE [LARGE SCALE GENOMIC DNA]</scope>
</reference>
<name>A0A1F6G9P9_9PROT</name>
<dbReference type="PANTHER" id="PTHR11839:SF18">
    <property type="entry name" value="NUDIX HYDROLASE DOMAIN-CONTAINING PROTEIN"/>
    <property type="match status" value="1"/>
</dbReference>
<evidence type="ECO:0000313" key="10">
    <source>
        <dbReference type="Proteomes" id="UP000178449"/>
    </source>
</evidence>
<evidence type="ECO:0000256" key="2">
    <source>
        <dbReference type="ARBA" id="ARBA00001946"/>
    </source>
</evidence>
<comment type="caution">
    <text evidence="9">The sequence shown here is derived from an EMBL/GenBank/DDBJ whole genome shotgun (WGS) entry which is preliminary data.</text>
</comment>
<dbReference type="PROSITE" id="PS00893">
    <property type="entry name" value="NUDIX_BOX"/>
    <property type="match status" value="1"/>
</dbReference>
<gene>
    <name evidence="9" type="ORF">A2527_12810</name>
</gene>
<dbReference type="InterPro" id="IPR020084">
    <property type="entry name" value="NUDIX_hydrolase_CS"/>
</dbReference>
<dbReference type="GO" id="GO:0006753">
    <property type="term" value="P:nucleoside phosphate metabolic process"/>
    <property type="evidence" value="ECO:0007669"/>
    <property type="project" value="TreeGrafter"/>
</dbReference>
<sequence length="172" mass="19338">MSDPGFNFDQKEAVFSTPWFRLMKIPHQDGRDFYALESEDAVAALTRSIDGRFLLVRQYRPAMATYTLEMPAGGVDLNETPAQAILREVAEETGYQAPEAVYLGQFFLDSSRLSKKVTLFFCDQAVQVGEPETGIELVLWTKEELEAQIVENRFDEAVGIAAHFMAQAKGLY</sequence>
<keyword evidence="5" id="KW-0378">Hydrolase</keyword>
<organism evidence="9 10">
    <name type="scientific">Candidatus Lambdaproteobacteria bacterium RIFOXYD2_FULL_50_16</name>
    <dbReference type="NCBI Taxonomy" id="1817772"/>
    <lineage>
        <taxon>Bacteria</taxon>
        <taxon>Pseudomonadati</taxon>
        <taxon>Pseudomonadota</taxon>
        <taxon>Candidatus Lambdaproteobacteria</taxon>
    </lineage>
</organism>
<dbReference type="Pfam" id="PF00293">
    <property type="entry name" value="NUDIX"/>
    <property type="match status" value="1"/>
</dbReference>
<dbReference type="GO" id="GO:0019693">
    <property type="term" value="P:ribose phosphate metabolic process"/>
    <property type="evidence" value="ECO:0007669"/>
    <property type="project" value="TreeGrafter"/>
</dbReference>